<sequence length="33" mass="3830">MKTQRWETTPCDWCAGDTMNLADQYAGKQMFVC</sequence>
<reference evidence="1 2" key="1">
    <citation type="submission" date="2017-06" db="EMBL/GenBank/DDBJ databases">
        <authorList>
            <person name="Kim H.J."/>
            <person name="Triplett B.A."/>
        </authorList>
    </citation>
    <scope>NUCLEOTIDE SEQUENCE [LARGE SCALE GENOMIC DNA]</scope>
    <source>
        <strain evidence="1 2">DSM 8800</strain>
    </source>
</reference>
<organism evidence="1 2">
    <name type="scientific">Halorubrum vacuolatum</name>
    <name type="common">Natronobacterium vacuolatum</name>
    <dbReference type="NCBI Taxonomy" id="63740"/>
    <lineage>
        <taxon>Archaea</taxon>
        <taxon>Methanobacteriati</taxon>
        <taxon>Methanobacteriota</taxon>
        <taxon>Stenosarchaea group</taxon>
        <taxon>Halobacteria</taxon>
        <taxon>Halobacteriales</taxon>
        <taxon>Haloferacaceae</taxon>
        <taxon>Halorubrum</taxon>
    </lineage>
</organism>
<accession>A0A238XED2</accession>
<evidence type="ECO:0000313" key="1">
    <source>
        <dbReference type="EMBL" id="SNR57356.1"/>
    </source>
</evidence>
<dbReference type="Proteomes" id="UP000198397">
    <property type="component" value="Unassembled WGS sequence"/>
</dbReference>
<dbReference type="AlphaFoldDB" id="A0A238XED2"/>
<evidence type="ECO:0000313" key="2">
    <source>
        <dbReference type="Proteomes" id="UP000198397"/>
    </source>
</evidence>
<proteinExistence type="predicted"/>
<name>A0A238XED2_HALVU</name>
<protein>
    <submittedName>
        <fullName evidence="1">Uncharacterized protein</fullName>
    </submittedName>
</protein>
<dbReference type="EMBL" id="FZNQ01000017">
    <property type="protein sequence ID" value="SNR57356.1"/>
    <property type="molecule type" value="Genomic_DNA"/>
</dbReference>
<gene>
    <name evidence="1" type="ORF">SAMN06264855_1177</name>
</gene>
<keyword evidence="2" id="KW-1185">Reference proteome</keyword>